<reference evidence="1" key="1">
    <citation type="submission" date="2016-02" db="EMBL/GenBank/DDBJ databases">
        <title>WGS assembly of Manihot esculenta.</title>
        <authorList>
            <person name="Bredeson J.V."/>
            <person name="Prochnik S.E."/>
            <person name="Lyons J.B."/>
            <person name="Schmutz J."/>
            <person name="Grimwood J."/>
            <person name="Vrebalov J."/>
            <person name="Bart R.S."/>
            <person name="Amuge T."/>
            <person name="Ferguson M.E."/>
            <person name="Green R."/>
            <person name="Putnam N."/>
            <person name="Stites J."/>
            <person name="Rounsley S."/>
            <person name="Rokhsar D.S."/>
        </authorList>
    </citation>
    <scope>NUCLEOTIDE SEQUENCE [LARGE SCALE GENOMIC DNA]</scope>
    <source>
        <tissue evidence="1">Leaf</tissue>
    </source>
</reference>
<sequence length="47" mass="5412">MTTRPSMVACVYGASSVLHTLICRLFKFSLSFLELSKFFSFRSFELL</sequence>
<dbReference type="EMBL" id="CM004387">
    <property type="protein sequence ID" value="OAY61558.1"/>
    <property type="molecule type" value="Genomic_DNA"/>
</dbReference>
<proteinExistence type="predicted"/>
<organism evidence="1">
    <name type="scientific">Manihot esculenta</name>
    <name type="common">Cassava</name>
    <name type="synonym">Jatropha manihot</name>
    <dbReference type="NCBI Taxonomy" id="3983"/>
    <lineage>
        <taxon>Eukaryota</taxon>
        <taxon>Viridiplantae</taxon>
        <taxon>Streptophyta</taxon>
        <taxon>Embryophyta</taxon>
        <taxon>Tracheophyta</taxon>
        <taxon>Spermatophyta</taxon>
        <taxon>Magnoliopsida</taxon>
        <taxon>eudicotyledons</taxon>
        <taxon>Gunneridae</taxon>
        <taxon>Pentapetalae</taxon>
        <taxon>rosids</taxon>
        <taxon>fabids</taxon>
        <taxon>Malpighiales</taxon>
        <taxon>Euphorbiaceae</taxon>
        <taxon>Crotonoideae</taxon>
        <taxon>Manihoteae</taxon>
        <taxon>Manihot</taxon>
    </lineage>
</organism>
<gene>
    <name evidence="1" type="ORF">MANES_01G198800</name>
</gene>
<accession>A0A2C9WNM9</accession>
<dbReference type="AlphaFoldDB" id="A0A2C9WNM9"/>
<protein>
    <submittedName>
        <fullName evidence="1">Uncharacterized protein</fullName>
    </submittedName>
</protein>
<evidence type="ECO:0000313" key="1">
    <source>
        <dbReference type="EMBL" id="OAY61558.1"/>
    </source>
</evidence>
<name>A0A2C9WNM9_MANES</name>